<feature type="coiled-coil region" evidence="10">
    <location>
        <begin position="172"/>
        <end position="206"/>
    </location>
</feature>
<comment type="similarity">
    <text evidence="2 9">Belongs to the membrane fusion protein (MFP) (TC 8.A.1) family.</text>
</comment>
<dbReference type="PANTHER" id="PTHR30386:SF17">
    <property type="entry name" value="ALKALINE PROTEASE SECRETION PROTEIN APRE"/>
    <property type="match status" value="1"/>
</dbReference>
<evidence type="ECO:0000256" key="3">
    <source>
        <dbReference type="ARBA" id="ARBA00022448"/>
    </source>
</evidence>
<sequence length="455" mass="50618">MGWFSKKRKAHDTAGDERALELPGNRVDTNFSGPLRWGLMVLLIGFGGFAAWASFAPLDAGVTADATVQVAGNRKSVQHLEGGTVDEILVREGDVVEEGQVLVRLNRTRAVAEQGVVSAQYIIAKTTEARLLAERDNLEKVVFDPELVERFKDDPRFISAAASQEQLFQTRRDALEGEIAILRENLAGAEQQLAGLEEVQKNRKAQIAYINRELRGVRELAKEGYLPRNRMFELERDAAQLQAALSNDVVEAGRTRNQISELKLRILQRRQDYQKEVQSMLSDVQKEASALADRLLAIDYTVRETEIRAPISGLVQNLSIHTVGGVIGPGTLLMEVVPLDATYLIQARVPVQSIDRVAPGLDVDIMFPALNQRTIPNIPGKVLTVSGDRLIDEATNMPYYLAQVEVTPEGAEMLQNETIRAGMPAAVLIRLGERTMLNYLLKPFIERLDRSFKER</sequence>
<keyword evidence="14" id="KW-1185">Reference proteome</keyword>
<feature type="domain" description="AprE-like long alpha-helical hairpin" evidence="11">
    <location>
        <begin position="112"/>
        <end position="297"/>
    </location>
</feature>
<dbReference type="Proteomes" id="UP001232156">
    <property type="component" value="Unassembled WGS sequence"/>
</dbReference>
<evidence type="ECO:0000256" key="10">
    <source>
        <dbReference type="SAM" id="Coils"/>
    </source>
</evidence>
<dbReference type="InterPro" id="IPR010129">
    <property type="entry name" value="T1SS_HlyD"/>
</dbReference>
<accession>A0ABU1D7K7</accession>
<dbReference type="NCBIfam" id="TIGR01843">
    <property type="entry name" value="type_I_hlyD"/>
    <property type="match status" value="1"/>
</dbReference>
<comment type="caution">
    <text evidence="13">The sequence shown here is derived from an EMBL/GenBank/DDBJ whole genome shotgun (WGS) entry which is preliminary data.</text>
</comment>
<reference evidence="13 14" key="1">
    <citation type="submission" date="2023-08" db="EMBL/GenBank/DDBJ databases">
        <title>Alcaligenaceae gen. nov., a novel taxon isolated from the sludge of Yixing Pesticide Factory.</title>
        <authorList>
            <person name="Ruan L."/>
        </authorList>
    </citation>
    <scope>NUCLEOTIDE SEQUENCE [LARGE SCALE GENOMIC DNA]</scope>
    <source>
        <strain evidence="13 14">LG-2</strain>
    </source>
</reference>
<keyword evidence="6 9" id="KW-0812">Transmembrane</keyword>
<proteinExistence type="inferred from homology"/>
<dbReference type="InterPro" id="IPR058982">
    <property type="entry name" value="Beta-barrel_AprE"/>
</dbReference>
<keyword evidence="10" id="KW-0175">Coiled coil</keyword>
<evidence type="ECO:0000256" key="4">
    <source>
        <dbReference type="ARBA" id="ARBA00022475"/>
    </source>
</evidence>
<feature type="domain" description="AprE-like beta-barrel" evidence="12">
    <location>
        <begin position="344"/>
        <end position="431"/>
    </location>
</feature>
<evidence type="ECO:0000256" key="1">
    <source>
        <dbReference type="ARBA" id="ARBA00004377"/>
    </source>
</evidence>
<dbReference type="InterPro" id="IPR006144">
    <property type="entry name" value="Secretion_HlyD_CS"/>
</dbReference>
<keyword evidence="3 9" id="KW-0813">Transport</keyword>
<protein>
    <recommendedName>
        <fullName evidence="9">Membrane fusion protein (MFP) family protein</fullName>
    </recommendedName>
</protein>
<feature type="transmembrane region" description="Helical" evidence="9">
    <location>
        <begin position="35"/>
        <end position="55"/>
    </location>
</feature>
<dbReference type="Gene3D" id="2.40.50.100">
    <property type="match status" value="1"/>
</dbReference>
<evidence type="ECO:0000256" key="7">
    <source>
        <dbReference type="ARBA" id="ARBA00022989"/>
    </source>
</evidence>
<name>A0ABU1D7K7_9BURK</name>
<keyword evidence="5 9" id="KW-0997">Cell inner membrane</keyword>
<evidence type="ECO:0000256" key="8">
    <source>
        <dbReference type="ARBA" id="ARBA00023136"/>
    </source>
</evidence>
<keyword evidence="7 9" id="KW-1133">Transmembrane helix</keyword>
<dbReference type="Gene3D" id="2.40.30.170">
    <property type="match status" value="1"/>
</dbReference>
<dbReference type="Pfam" id="PF26002">
    <property type="entry name" value="Beta-barrel_AprE"/>
    <property type="match status" value="1"/>
</dbReference>
<evidence type="ECO:0000256" key="5">
    <source>
        <dbReference type="ARBA" id="ARBA00022519"/>
    </source>
</evidence>
<evidence type="ECO:0000313" key="14">
    <source>
        <dbReference type="Proteomes" id="UP001232156"/>
    </source>
</evidence>
<keyword evidence="8 9" id="KW-0472">Membrane</keyword>
<evidence type="ECO:0000259" key="11">
    <source>
        <dbReference type="Pfam" id="PF25994"/>
    </source>
</evidence>
<dbReference type="Pfam" id="PF25994">
    <property type="entry name" value="HH_AprE"/>
    <property type="match status" value="1"/>
</dbReference>
<dbReference type="PROSITE" id="PS00543">
    <property type="entry name" value="HLYD_FAMILY"/>
    <property type="match status" value="1"/>
</dbReference>
<dbReference type="PRINTS" id="PR01490">
    <property type="entry name" value="RTXTOXIND"/>
</dbReference>
<evidence type="ECO:0000259" key="12">
    <source>
        <dbReference type="Pfam" id="PF26002"/>
    </source>
</evidence>
<evidence type="ECO:0000256" key="2">
    <source>
        <dbReference type="ARBA" id="ARBA00009477"/>
    </source>
</evidence>
<dbReference type="InterPro" id="IPR058781">
    <property type="entry name" value="HH_AprE-like"/>
</dbReference>
<evidence type="ECO:0000256" key="9">
    <source>
        <dbReference type="RuleBase" id="RU365093"/>
    </source>
</evidence>
<comment type="subcellular location">
    <subcellularLocation>
        <location evidence="1 9">Cell inner membrane</location>
        <topology evidence="1 9">Single-pass membrane protein</topology>
    </subcellularLocation>
</comment>
<dbReference type="InterPro" id="IPR050739">
    <property type="entry name" value="MFP"/>
</dbReference>
<gene>
    <name evidence="13" type="ORF">Q8947_10630</name>
</gene>
<organism evidence="13 14">
    <name type="scientific">Yanghanlia caeni</name>
    <dbReference type="NCBI Taxonomy" id="3064283"/>
    <lineage>
        <taxon>Bacteria</taxon>
        <taxon>Pseudomonadati</taxon>
        <taxon>Pseudomonadota</taxon>
        <taxon>Betaproteobacteria</taxon>
        <taxon>Burkholderiales</taxon>
        <taxon>Alcaligenaceae</taxon>
        <taxon>Yanghanlia</taxon>
    </lineage>
</organism>
<evidence type="ECO:0000256" key="6">
    <source>
        <dbReference type="ARBA" id="ARBA00022692"/>
    </source>
</evidence>
<keyword evidence="4 9" id="KW-1003">Cell membrane</keyword>
<evidence type="ECO:0000313" key="13">
    <source>
        <dbReference type="EMBL" id="MDR4126433.1"/>
    </source>
</evidence>
<dbReference type="EMBL" id="JAUZQE010000025">
    <property type="protein sequence ID" value="MDR4126433.1"/>
    <property type="molecule type" value="Genomic_DNA"/>
</dbReference>
<dbReference type="PANTHER" id="PTHR30386">
    <property type="entry name" value="MEMBRANE FUSION SUBUNIT OF EMRAB-TOLC MULTIDRUG EFFLUX PUMP"/>
    <property type="match status" value="1"/>
</dbReference>
<dbReference type="RefSeq" id="WP_165277661.1">
    <property type="nucleotide sequence ID" value="NZ_JAUZQE010000025.1"/>
</dbReference>